<dbReference type="SUPFAM" id="SSF55785">
    <property type="entry name" value="PYP-like sensor domain (PAS domain)"/>
    <property type="match status" value="2"/>
</dbReference>
<dbReference type="Gene3D" id="1.20.5.770">
    <property type="entry name" value="Single helix bin"/>
    <property type="match status" value="1"/>
</dbReference>
<feature type="compositionally biased region" description="Polar residues" evidence="7">
    <location>
        <begin position="592"/>
        <end position="605"/>
    </location>
</feature>
<evidence type="ECO:0000313" key="10">
    <source>
        <dbReference type="RefSeq" id="XP_030752435.1"/>
    </source>
</evidence>
<dbReference type="Gene3D" id="3.30.450.20">
    <property type="entry name" value="PAS domain"/>
    <property type="match status" value="2"/>
</dbReference>
<dbReference type="GO" id="GO:0043153">
    <property type="term" value="P:entrainment of circadian clock by photoperiod"/>
    <property type="evidence" value="ECO:0007669"/>
    <property type="project" value="TreeGrafter"/>
</dbReference>
<protein>
    <recommendedName>
        <fullName evidence="6">Period circadian protein</fullName>
    </recommendedName>
</protein>
<feature type="compositionally biased region" description="Polar residues" evidence="7">
    <location>
        <begin position="930"/>
        <end position="946"/>
    </location>
</feature>
<feature type="compositionally biased region" description="Basic residues" evidence="7">
    <location>
        <begin position="63"/>
        <end position="74"/>
    </location>
</feature>
<feature type="region of interest" description="Disordered" evidence="7">
    <location>
        <begin position="618"/>
        <end position="641"/>
    </location>
</feature>
<feature type="compositionally biased region" description="Low complexity" evidence="7">
    <location>
        <begin position="679"/>
        <end position="691"/>
    </location>
</feature>
<dbReference type="InterPro" id="IPR022728">
    <property type="entry name" value="Period_circadian-like_C"/>
</dbReference>
<gene>
    <name evidence="10" type="primary">LOC115879660</name>
</gene>
<evidence type="ECO:0000256" key="7">
    <source>
        <dbReference type="SAM" id="MobiDB-lite"/>
    </source>
</evidence>
<dbReference type="GO" id="GO:0000122">
    <property type="term" value="P:negative regulation of transcription by RNA polymerase II"/>
    <property type="evidence" value="ECO:0007669"/>
    <property type="project" value="TreeGrafter"/>
</dbReference>
<dbReference type="Pfam" id="PF14598">
    <property type="entry name" value="PAS_11"/>
    <property type="match status" value="1"/>
</dbReference>
<reference evidence="10" key="1">
    <citation type="submission" date="2025-08" db="UniProtKB">
        <authorList>
            <consortium name="RefSeq"/>
        </authorList>
    </citation>
    <scope>IDENTIFICATION</scope>
    <source>
        <tissue evidence="10">Gonads</tissue>
    </source>
</reference>
<dbReference type="PROSITE" id="PS50112">
    <property type="entry name" value="PAS"/>
    <property type="match status" value="2"/>
</dbReference>
<feature type="region of interest" description="Disordered" evidence="7">
    <location>
        <begin position="655"/>
        <end position="695"/>
    </location>
</feature>
<dbReference type="GO" id="GO:0001222">
    <property type="term" value="F:transcription corepressor binding"/>
    <property type="evidence" value="ECO:0007669"/>
    <property type="project" value="TreeGrafter"/>
</dbReference>
<dbReference type="GO" id="GO:0032922">
    <property type="term" value="P:circadian regulation of gene expression"/>
    <property type="evidence" value="ECO:0007669"/>
    <property type="project" value="TreeGrafter"/>
</dbReference>
<evidence type="ECO:0000256" key="5">
    <source>
        <dbReference type="ARBA" id="ARBA00023242"/>
    </source>
</evidence>
<feature type="compositionally biased region" description="Low complexity" evidence="7">
    <location>
        <begin position="28"/>
        <end position="46"/>
    </location>
</feature>
<evidence type="ECO:0000256" key="1">
    <source>
        <dbReference type="ARBA" id="ARBA00004123"/>
    </source>
</evidence>
<dbReference type="GO" id="GO:0005737">
    <property type="term" value="C:cytoplasm"/>
    <property type="evidence" value="ECO:0007669"/>
    <property type="project" value="TreeGrafter"/>
</dbReference>
<comment type="subcellular location">
    <subcellularLocation>
        <location evidence="1">Nucleus</location>
    </subcellularLocation>
</comment>
<dbReference type="FunCoup" id="A0A6J2XNJ1">
    <property type="interactions" value="8"/>
</dbReference>
<feature type="region of interest" description="Disordered" evidence="7">
    <location>
        <begin position="1103"/>
        <end position="1123"/>
    </location>
</feature>
<feature type="region of interest" description="Disordered" evidence="7">
    <location>
        <begin position="738"/>
        <end position="761"/>
    </location>
</feature>
<dbReference type="GeneID" id="115879660"/>
<evidence type="ECO:0000256" key="4">
    <source>
        <dbReference type="ARBA" id="ARBA00023108"/>
    </source>
</evidence>
<dbReference type="FunFam" id="3.30.450.20:FF:000066">
    <property type="entry name" value="Period circadian protein"/>
    <property type="match status" value="1"/>
</dbReference>
<dbReference type="Pfam" id="PF00989">
    <property type="entry name" value="PAS"/>
    <property type="match status" value="1"/>
</dbReference>
<dbReference type="KEGG" id="soy:115879660"/>
<feature type="region of interest" description="Disordered" evidence="7">
    <location>
        <begin position="985"/>
        <end position="1008"/>
    </location>
</feature>
<dbReference type="AlphaFoldDB" id="A0A6J2XNJ1"/>
<dbReference type="SMART" id="SM00091">
    <property type="entry name" value="PAS"/>
    <property type="match status" value="2"/>
</dbReference>
<dbReference type="InParanoid" id="A0A6J2XNJ1"/>
<dbReference type="PANTHER" id="PTHR11269">
    <property type="entry name" value="PERIOD CIRCADIAN PROTEIN"/>
    <property type="match status" value="1"/>
</dbReference>
<feature type="compositionally biased region" description="Polar residues" evidence="7">
    <location>
        <begin position="655"/>
        <end position="678"/>
    </location>
</feature>
<dbReference type="OrthoDB" id="7788983at2759"/>
<feature type="region of interest" description="Disordered" evidence="7">
    <location>
        <begin position="930"/>
        <end position="953"/>
    </location>
</feature>
<feature type="compositionally biased region" description="Basic and acidic residues" evidence="7">
    <location>
        <begin position="738"/>
        <end position="748"/>
    </location>
</feature>
<accession>A0A6J2XNJ1</accession>
<dbReference type="InterPro" id="IPR050760">
    <property type="entry name" value="Period_circadian_regulator"/>
</dbReference>
<sequence length="1147" mass="128164">MESESGTSNTKISESGYSNSCSNTTSQHSTSTKSRHSGSNSSRSSGYCGAPTGEESSENVPCKRSKEHKKKKTKTPPEKFSAPAEMTVVENPTDDSITGVECPAPTTEASEPVCTAVAALPAFAIVWMKVDTTLPMSIVRGTSFSIEIIAKADNPFLPIRENLSIYNSVFVSFLFLIETSSNELENIQESTICMEEDSIVEKADDECDKENLIPCNNNEPQTLNHFNEGFCCVISIHDGAVIYTTPSLTNVLGFPKDTWTGRSFVDFIHPKDRDTFASQITNCLASPLMDAEGKLRDFKNNLYVCLRQYKGLKSPEFGIVNKQVSYQAFHLTVTIKRIEETQDLKFCNNNHGIFLVVIAVPVHSSYKVPGEKIVSVKFGIRHTASSIFNHVDSEVVSHFGFLPQDMLGKSVFDFYHPEDMPILKELYKSVMTTCHKKGSVFRCHPHRFLVQNGCFAMIETEWSRVMNPWSKKMEFVIRLQRVLQGPLNPNVFDTPSDEEFKKIPEEIIKQGKEIQIEILKILSEEIPRPTDIAQQEVTKRYKVLADFMETLTNNVNPSKLEIELPQDLDPTISERDSVMLGEISPHHDYCDSKSSSETPPSYNQLNYNENINRFFQSNPKTTISDESNSQTNTMDTDSKNITDCVGNTQKCLSPVENSGASRTGSAGNLSSGSNPNLESGTTSGTNTSNNSYKPPQLTESILVKHNEDMEKILIQRHREERFHNKDAKKCHQKLEKHANETLRGDENQQTHGVKRSGSHSWEGDCHKMTKHHANNNNTQEHCRRNQMHQYTATHQSTNQQDLRRTTQPLQTEMHEVNAWPPFSLTNQSTNAGLNGAMAMNTGIFPVYYLPASVQQRSYVEPLPRYQVQYLPANVFYNTMFPTPPVLCPTVPVFSIPVTAAPTARPANATPPRIHPEVQPATDMARFDMSSNTQTPVCHRPSSQATSVKAEPGSRMGSIASASVANKAMSECSRKDMGLLSVCSPGTPVVSPPDGETQAGQYKSESKMQEIPKPKLELDILRQHQKSYPMRKKEPPWLESVSMSPELIYRYQVSVKDLEDILKKSIKCPKNVNQPMMVNDQLHQLYIEMELEGLSKALTLEEGFMSSSSSGDDTSANGAEGTKKRRSYSSLMMIYEENAPLPPPEANC</sequence>
<keyword evidence="3" id="KW-0677">Repeat</keyword>
<keyword evidence="2" id="KW-0597">Phosphoprotein</keyword>
<dbReference type="PANTHER" id="PTHR11269:SF16">
    <property type="entry name" value="PERIOD CIRCADIAN PROTEIN"/>
    <property type="match status" value="1"/>
</dbReference>
<dbReference type="InterPro" id="IPR013767">
    <property type="entry name" value="PAS_fold"/>
</dbReference>
<feature type="compositionally biased region" description="Polar residues" evidence="7">
    <location>
        <begin position="1"/>
        <end position="27"/>
    </location>
</feature>
<evidence type="ECO:0000256" key="6">
    <source>
        <dbReference type="ARBA" id="ARBA00040849"/>
    </source>
</evidence>
<dbReference type="Pfam" id="PF12114">
    <property type="entry name" value="Period_C"/>
    <property type="match status" value="1"/>
</dbReference>
<proteinExistence type="predicted"/>
<dbReference type="CDD" id="cd00130">
    <property type="entry name" value="PAS"/>
    <property type="match status" value="2"/>
</dbReference>
<dbReference type="GO" id="GO:0005634">
    <property type="term" value="C:nucleus"/>
    <property type="evidence" value="ECO:0007669"/>
    <property type="project" value="UniProtKB-SubCell"/>
</dbReference>
<keyword evidence="4" id="KW-0090">Biological rhythms</keyword>
<feature type="domain" description="PAS" evidence="8">
    <location>
        <begin position="390"/>
        <end position="434"/>
    </location>
</feature>
<evidence type="ECO:0000256" key="3">
    <source>
        <dbReference type="ARBA" id="ARBA00022737"/>
    </source>
</evidence>
<keyword evidence="9" id="KW-1185">Reference proteome</keyword>
<evidence type="ECO:0000256" key="2">
    <source>
        <dbReference type="ARBA" id="ARBA00022553"/>
    </source>
</evidence>
<evidence type="ECO:0000313" key="9">
    <source>
        <dbReference type="Proteomes" id="UP000504635"/>
    </source>
</evidence>
<organism evidence="9 10">
    <name type="scientific">Sitophilus oryzae</name>
    <name type="common">Rice weevil</name>
    <name type="synonym">Curculio oryzae</name>
    <dbReference type="NCBI Taxonomy" id="7048"/>
    <lineage>
        <taxon>Eukaryota</taxon>
        <taxon>Metazoa</taxon>
        <taxon>Ecdysozoa</taxon>
        <taxon>Arthropoda</taxon>
        <taxon>Hexapoda</taxon>
        <taxon>Insecta</taxon>
        <taxon>Pterygota</taxon>
        <taxon>Neoptera</taxon>
        <taxon>Endopterygota</taxon>
        <taxon>Coleoptera</taxon>
        <taxon>Polyphaga</taxon>
        <taxon>Cucujiformia</taxon>
        <taxon>Curculionidae</taxon>
        <taxon>Dryophthorinae</taxon>
        <taxon>Sitophilus</taxon>
    </lineage>
</organism>
<feature type="region of interest" description="Disordered" evidence="7">
    <location>
        <begin position="584"/>
        <end position="605"/>
    </location>
</feature>
<name>A0A6J2XNJ1_SITOR</name>
<dbReference type="Proteomes" id="UP000504635">
    <property type="component" value="Unplaced"/>
</dbReference>
<evidence type="ECO:0000259" key="8">
    <source>
        <dbReference type="PROSITE" id="PS50112"/>
    </source>
</evidence>
<dbReference type="RefSeq" id="XP_030752435.1">
    <property type="nucleotide sequence ID" value="XM_030896575.1"/>
</dbReference>
<dbReference type="InterPro" id="IPR035965">
    <property type="entry name" value="PAS-like_dom_sf"/>
</dbReference>
<dbReference type="InterPro" id="IPR000014">
    <property type="entry name" value="PAS"/>
</dbReference>
<feature type="domain" description="PAS" evidence="8">
    <location>
        <begin position="238"/>
        <end position="287"/>
    </location>
</feature>
<keyword evidence="5" id="KW-0539">Nucleus</keyword>
<dbReference type="GO" id="GO:0000976">
    <property type="term" value="F:transcription cis-regulatory region binding"/>
    <property type="evidence" value="ECO:0007669"/>
    <property type="project" value="TreeGrafter"/>
</dbReference>
<feature type="region of interest" description="Disordered" evidence="7">
    <location>
        <begin position="1"/>
        <end position="85"/>
    </location>
</feature>